<evidence type="ECO:0000256" key="3">
    <source>
        <dbReference type="ARBA" id="ARBA00022723"/>
    </source>
</evidence>
<evidence type="ECO:0000256" key="6">
    <source>
        <dbReference type="ARBA" id="ARBA00023242"/>
    </source>
</evidence>
<dbReference type="Pfam" id="PF08925">
    <property type="entry name" value="DUF1907"/>
    <property type="match status" value="1"/>
</dbReference>
<name>A0A3B5LI01_9TELE</name>
<comment type="subcellular location">
    <subcellularLocation>
        <location evidence="1">Nucleus</location>
    </subcellularLocation>
</comment>
<dbReference type="AlphaFoldDB" id="A0A3B5LI01"/>
<dbReference type="PANTHER" id="PTHR13204">
    <property type="entry name" value="PTD012 PROTEIN"/>
    <property type="match status" value="1"/>
</dbReference>
<keyword evidence="3" id="KW-0479">Metal-binding</keyword>
<keyword evidence="9" id="KW-1185">Reference proteome</keyword>
<sequence length="58" mass="6238">MADISKTEKVQLHAPALEELRGVLQTGLGANFAEVQVSVVDCPDLTKEPFLFPVKGIS</sequence>
<evidence type="ECO:0000256" key="4">
    <source>
        <dbReference type="ARBA" id="ARBA00022801"/>
    </source>
</evidence>
<accession>A0A3B5LI01</accession>
<dbReference type="GO" id="GO:0016788">
    <property type="term" value="F:hydrolase activity, acting on ester bonds"/>
    <property type="evidence" value="ECO:0007669"/>
    <property type="project" value="TreeGrafter"/>
</dbReference>
<reference evidence="8" key="2">
    <citation type="submission" date="2025-09" db="UniProtKB">
        <authorList>
            <consortium name="Ensembl"/>
        </authorList>
    </citation>
    <scope>IDENTIFICATION</scope>
</reference>
<evidence type="ECO:0000256" key="5">
    <source>
        <dbReference type="ARBA" id="ARBA00022833"/>
    </source>
</evidence>
<dbReference type="STRING" id="32473.ENSXCOP00000007479"/>
<protein>
    <recommendedName>
        <fullName evidence="7">DUF1907 domain-containing protein</fullName>
    </recommendedName>
</protein>
<dbReference type="GO" id="GO:0008270">
    <property type="term" value="F:zinc ion binding"/>
    <property type="evidence" value="ECO:0007669"/>
    <property type="project" value="TreeGrafter"/>
</dbReference>
<evidence type="ECO:0000313" key="8">
    <source>
        <dbReference type="Ensembl" id="ENSXCOP00000007479.1"/>
    </source>
</evidence>
<dbReference type="Ensembl" id="ENSXCOT00000007575.1">
    <property type="protein sequence ID" value="ENSXCOP00000007479.1"/>
    <property type="gene ID" value="ENSXCOG00000005771.1"/>
</dbReference>
<organism evidence="8 9">
    <name type="scientific">Xiphophorus couchianus</name>
    <name type="common">Monterrey platyfish</name>
    <dbReference type="NCBI Taxonomy" id="32473"/>
    <lineage>
        <taxon>Eukaryota</taxon>
        <taxon>Metazoa</taxon>
        <taxon>Chordata</taxon>
        <taxon>Craniata</taxon>
        <taxon>Vertebrata</taxon>
        <taxon>Euteleostomi</taxon>
        <taxon>Actinopterygii</taxon>
        <taxon>Neopterygii</taxon>
        <taxon>Teleostei</taxon>
        <taxon>Neoteleostei</taxon>
        <taxon>Acanthomorphata</taxon>
        <taxon>Ovalentaria</taxon>
        <taxon>Atherinomorphae</taxon>
        <taxon>Cyprinodontiformes</taxon>
        <taxon>Poeciliidae</taxon>
        <taxon>Poeciliinae</taxon>
        <taxon>Xiphophorus</taxon>
    </lineage>
</organism>
<proteinExistence type="predicted"/>
<comment type="subunit">
    <text evidence="2">Monomer.</text>
</comment>
<evidence type="ECO:0000259" key="7">
    <source>
        <dbReference type="Pfam" id="PF08925"/>
    </source>
</evidence>
<evidence type="ECO:0000313" key="9">
    <source>
        <dbReference type="Proteomes" id="UP000261380"/>
    </source>
</evidence>
<keyword evidence="6" id="KW-0539">Nucleus</keyword>
<dbReference type="GO" id="GO:0005634">
    <property type="term" value="C:nucleus"/>
    <property type="evidence" value="ECO:0007669"/>
    <property type="project" value="UniProtKB-SubCell"/>
</dbReference>
<dbReference type="PANTHER" id="PTHR13204:SF1">
    <property type="entry name" value="ESTER HYDROLASE C11ORF54"/>
    <property type="match status" value="1"/>
</dbReference>
<dbReference type="SUPFAM" id="SSF117856">
    <property type="entry name" value="AF0104/ALDC/Ptd012-like"/>
    <property type="match status" value="1"/>
</dbReference>
<dbReference type="Proteomes" id="UP000261380">
    <property type="component" value="Unplaced"/>
</dbReference>
<dbReference type="GeneTree" id="ENSGT00390000017214"/>
<keyword evidence="5" id="KW-0862">Zinc</keyword>
<keyword evidence="4" id="KW-0378">Hydrolase</keyword>
<dbReference type="InterPro" id="IPR015021">
    <property type="entry name" value="C11orf54_DUF1907"/>
</dbReference>
<reference evidence="8" key="1">
    <citation type="submission" date="2025-08" db="UniProtKB">
        <authorList>
            <consortium name="Ensembl"/>
        </authorList>
    </citation>
    <scope>IDENTIFICATION</scope>
</reference>
<feature type="domain" description="DUF1907" evidence="7">
    <location>
        <begin position="24"/>
        <end position="58"/>
    </location>
</feature>
<evidence type="ECO:0000256" key="2">
    <source>
        <dbReference type="ARBA" id="ARBA00011245"/>
    </source>
</evidence>
<evidence type="ECO:0000256" key="1">
    <source>
        <dbReference type="ARBA" id="ARBA00004123"/>
    </source>
</evidence>